<evidence type="ECO:0000259" key="6">
    <source>
        <dbReference type="PROSITE" id="PS51007"/>
    </source>
</evidence>
<evidence type="ECO:0000313" key="7">
    <source>
        <dbReference type="EMBL" id="GAA5075962.1"/>
    </source>
</evidence>
<evidence type="ECO:0000256" key="2">
    <source>
        <dbReference type="ARBA" id="ARBA00022723"/>
    </source>
</evidence>
<name>A0ABP9LD83_9RHOB</name>
<keyword evidence="3 4" id="KW-0408">Iron</keyword>
<evidence type="ECO:0000256" key="4">
    <source>
        <dbReference type="PROSITE-ProRule" id="PRU00433"/>
    </source>
</evidence>
<reference evidence="8" key="1">
    <citation type="journal article" date="2019" name="Int. J. Syst. Evol. Microbiol.">
        <title>The Global Catalogue of Microorganisms (GCM) 10K type strain sequencing project: providing services to taxonomists for standard genome sequencing and annotation.</title>
        <authorList>
            <consortium name="The Broad Institute Genomics Platform"/>
            <consortium name="The Broad Institute Genome Sequencing Center for Infectious Disease"/>
            <person name="Wu L."/>
            <person name="Ma J."/>
        </authorList>
    </citation>
    <scope>NUCLEOTIDE SEQUENCE [LARGE SCALE GENOMIC DNA]</scope>
    <source>
        <strain evidence="8">JCM 18015</strain>
    </source>
</reference>
<dbReference type="Proteomes" id="UP001499910">
    <property type="component" value="Unassembled WGS sequence"/>
</dbReference>
<protein>
    <submittedName>
        <fullName evidence="7">Cytochrome c2</fullName>
    </submittedName>
</protein>
<evidence type="ECO:0000313" key="8">
    <source>
        <dbReference type="Proteomes" id="UP001499910"/>
    </source>
</evidence>
<keyword evidence="1 4" id="KW-0349">Heme</keyword>
<gene>
    <name evidence="7" type="primary">cycA</name>
    <name evidence="7" type="ORF">GCM10023209_24460</name>
</gene>
<keyword evidence="5" id="KW-0732">Signal</keyword>
<evidence type="ECO:0000256" key="5">
    <source>
        <dbReference type="SAM" id="SignalP"/>
    </source>
</evidence>
<dbReference type="Gene3D" id="1.10.760.10">
    <property type="entry name" value="Cytochrome c-like domain"/>
    <property type="match status" value="1"/>
</dbReference>
<dbReference type="EMBL" id="BAABHW010000003">
    <property type="protein sequence ID" value="GAA5075962.1"/>
    <property type="molecule type" value="Genomic_DNA"/>
</dbReference>
<keyword evidence="2 4" id="KW-0479">Metal-binding</keyword>
<evidence type="ECO:0000256" key="1">
    <source>
        <dbReference type="ARBA" id="ARBA00022617"/>
    </source>
</evidence>
<organism evidence="7 8">
    <name type="scientific">[Roseibacterium] beibuensis</name>
    <dbReference type="NCBI Taxonomy" id="1193142"/>
    <lineage>
        <taxon>Bacteria</taxon>
        <taxon>Pseudomonadati</taxon>
        <taxon>Pseudomonadota</taxon>
        <taxon>Alphaproteobacteria</taxon>
        <taxon>Rhodobacterales</taxon>
        <taxon>Roseobacteraceae</taxon>
        <taxon>Roseicyclus</taxon>
    </lineage>
</organism>
<feature type="chain" id="PRO_5045438321" evidence="5">
    <location>
        <begin position="22"/>
        <end position="149"/>
    </location>
</feature>
<sequence length="149" mass="15954">MTRKILLAAAVTMLTAPVAFAEAHGASGDPEAGEAAFRQCVACHVVVNDEGETLAGRNARVGPNLYGVPGETFGEVEGFRWSPGFVALNEAGIMVTEENFVAYVMDPTGFIRETMGDNSLRGAMTYRVRTEEDALNLYAYLASLSPSEE</sequence>
<evidence type="ECO:0000256" key="3">
    <source>
        <dbReference type="ARBA" id="ARBA00023004"/>
    </source>
</evidence>
<dbReference type="RefSeq" id="WP_259548670.1">
    <property type="nucleotide sequence ID" value="NZ_BAABHW010000003.1"/>
</dbReference>
<feature type="signal peptide" evidence="5">
    <location>
        <begin position="1"/>
        <end position="21"/>
    </location>
</feature>
<proteinExistence type="predicted"/>
<feature type="domain" description="Cytochrome c" evidence="6">
    <location>
        <begin position="28"/>
        <end position="145"/>
    </location>
</feature>
<dbReference type="InterPro" id="IPR036909">
    <property type="entry name" value="Cyt_c-like_dom_sf"/>
</dbReference>
<accession>A0ABP9LD83</accession>
<keyword evidence="8" id="KW-1185">Reference proteome</keyword>
<comment type="caution">
    <text evidence="7">The sequence shown here is derived from an EMBL/GenBank/DDBJ whole genome shotgun (WGS) entry which is preliminary data.</text>
</comment>
<dbReference type="PROSITE" id="PS51007">
    <property type="entry name" value="CYTC"/>
    <property type="match status" value="1"/>
</dbReference>
<dbReference type="InterPro" id="IPR009056">
    <property type="entry name" value="Cyt_c-like_dom"/>
</dbReference>
<dbReference type="SUPFAM" id="SSF46626">
    <property type="entry name" value="Cytochrome c"/>
    <property type="match status" value="1"/>
</dbReference>